<evidence type="ECO:0000313" key="2">
    <source>
        <dbReference type="Proteomes" id="UP000193719"/>
    </source>
</evidence>
<dbReference type="Proteomes" id="UP000193719">
    <property type="component" value="Unassembled WGS sequence"/>
</dbReference>
<reference evidence="1 2" key="1">
    <citation type="submission" date="2016-08" db="EMBL/GenBank/DDBJ databases">
        <title>Genomes of anaerobic fungi encode conserved fungal cellulosomes for biomass hydrolysis.</title>
        <authorList>
            <consortium name="DOE Joint Genome Institute"/>
            <person name="Haitjema C.H."/>
            <person name="Gilmore S.P."/>
            <person name="Henske J.K."/>
            <person name="Solomon K.V."/>
            <person name="De Groot R."/>
            <person name="Kuo A."/>
            <person name="Mondo S.J."/>
            <person name="Salamov A.A."/>
            <person name="Labutti K."/>
            <person name="Zhao Z."/>
            <person name="Chiniquy J."/>
            <person name="Barry K."/>
            <person name="Brewer H.M."/>
            <person name="Purvine S.O."/>
            <person name="Wright A.T."/>
            <person name="Boxma B."/>
            <person name="Van Alen T."/>
            <person name="Hackstein J.H."/>
            <person name="Baker S.E."/>
            <person name="Grigoriev I.V."/>
            <person name="O'Malley M.A."/>
        </authorList>
    </citation>
    <scope>NUCLEOTIDE SEQUENCE [LARGE SCALE GENOMIC DNA]</scope>
    <source>
        <strain evidence="2">finn</strain>
    </source>
</reference>
<evidence type="ECO:0000313" key="1">
    <source>
        <dbReference type="EMBL" id="ORX54771.1"/>
    </source>
</evidence>
<gene>
    <name evidence="1" type="ORF">BCR36DRAFT_322092</name>
</gene>
<comment type="caution">
    <text evidence="1">The sequence shown here is derived from an EMBL/GenBank/DDBJ whole genome shotgun (WGS) entry which is preliminary data.</text>
</comment>
<dbReference type="InterPro" id="IPR013922">
    <property type="entry name" value="Cyclin_PHO80-like"/>
</dbReference>
<dbReference type="GO" id="GO:0016538">
    <property type="term" value="F:cyclin-dependent protein serine/threonine kinase regulator activity"/>
    <property type="evidence" value="ECO:0007669"/>
    <property type="project" value="TreeGrafter"/>
</dbReference>
<reference evidence="1 2" key="2">
    <citation type="submission" date="2016-08" db="EMBL/GenBank/DDBJ databases">
        <title>Pervasive Adenine N6-methylation of Active Genes in Fungi.</title>
        <authorList>
            <consortium name="DOE Joint Genome Institute"/>
            <person name="Mondo S.J."/>
            <person name="Dannebaum R.O."/>
            <person name="Kuo R.C."/>
            <person name="Labutti K."/>
            <person name="Haridas S."/>
            <person name="Kuo A."/>
            <person name="Salamov A."/>
            <person name="Ahrendt S.R."/>
            <person name="Lipzen A."/>
            <person name="Sullivan W."/>
            <person name="Andreopoulos W.B."/>
            <person name="Clum A."/>
            <person name="Lindquist E."/>
            <person name="Daum C."/>
            <person name="Ramamoorthy G.K."/>
            <person name="Gryganskyi A."/>
            <person name="Culley D."/>
            <person name="Magnuson J.K."/>
            <person name="James T.Y."/>
            <person name="O'Malley M.A."/>
            <person name="Stajich J.E."/>
            <person name="Spatafora J.W."/>
            <person name="Visel A."/>
            <person name="Grigoriev I.V."/>
        </authorList>
    </citation>
    <scope>NUCLEOTIDE SEQUENCE [LARGE SCALE GENOMIC DNA]</scope>
    <source>
        <strain evidence="2">finn</strain>
    </source>
</reference>
<dbReference type="EMBL" id="MCFH01000010">
    <property type="protein sequence ID" value="ORX54771.1"/>
    <property type="molecule type" value="Genomic_DNA"/>
</dbReference>
<organism evidence="1 2">
    <name type="scientific">Piromyces finnis</name>
    <dbReference type="NCBI Taxonomy" id="1754191"/>
    <lineage>
        <taxon>Eukaryota</taxon>
        <taxon>Fungi</taxon>
        <taxon>Fungi incertae sedis</taxon>
        <taxon>Chytridiomycota</taxon>
        <taxon>Chytridiomycota incertae sedis</taxon>
        <taxon>Neocallimastigomycetes</taxon>
        <taxon>Neocallimastigales</taxon>
        <taxon>Neocallimastigaceae</taxon>
        <taxon>Piromyces</taxon>
    </lineage>
</organism>
<keyword evidence="2" id="KW-1185">Reference proteome</keyword>
<sequence length="403" mass="46265">MAAVTVQRNEIEDSNKDKLTTYTYTITQSYFIDSLYDIACTILNESPIWNKQSNTSQENLCSLRSFIVKITESSNTTITTFQVALYYLLQLHQRIENINETTKKQKLYTALCGRRMFLAALIIASKYATDRALSSGTWASHIIGQNNGIRNVSEVNSIQQEFLSIMEYELFIEHENFNHWMDELKEYTILKYKYLSINNQKQVLQWKAQQSYWFKRLSIAANMKRSKMNISSNTQTTSSSYILTSTPVQTPVQTPNQSTNIGNPFLVLCNKTTSLPSPTSPISKKYENNTSAPINTPCSQTIPSKQSLPVQINTNYQRYIPRYIVSNTVTLTPLSNISTPFVLNKQNNVNVSQYNTYQRVTNCNNKRSRSSSYDNYPTEKKIKYNNQVIPTPPSNSRMFININ</sequence>
<evidence type="ECO:0008006" key="3">
    <source>
        <dbReference type="Google" id="ProtNLM"/>
    </source>
</evidence>
<protein>
    <recommendedName>
        <fullName evidence="3">Cyclin N-terminal domain-containing protein</fullName>
    </recommendedName>
</protein>
<dbReference type="STRING" id="1754191.A0A1Y1VGD8"/>
<proteinExistence type="predicted"/>
<name>A0A1Y1VGD8_9FUNG</name>
<dbReference type="GO" id="GO:0000307">
    <property type="term" value="C:cyclin-dependent protein kinase holoenzyme complex"/>
    <property type="evidence" value="ECO:0007669"/>
    <property type="project" value="TreeGrafter"/>
</dbReference>
<dbReference type="AlphaFoldDB" id="A0A1Y1VGD8"/>
<dbReference type="PANTHER" id="PTHR15615:SF36">
    <property type="entry name" value="PHO85 CYCLIN-5"/>
    <property type="match status" value="1"/>
</dbReference>
<dbReference type="Gene3D" id="1.10.472.10">
    <property type="entry name" value="Cyclin-like"/>
    <property type="match status" value="1"/>
</dbReference>
<accession>A0A1Y1VGD8</accession>
<dbReference type="GO" id="GO:0019901">
    <property type="term" value="F:protein kinase binding"/>
    <property type="evidence" value="ECO:0007669"/>
    <property type="project" value="InterPro"/>
</dbReference>
<dbReference type="CDD" id="cd20557">
    <property type="entry name" value="CYCLIN_ScPCL1-like"/>
    <property type="match status" value="1"/>
</dbReference>
<dbReference type="PANTHER" id="PTHR15615">
    <property type="match status" value="1"/>
</dbReference>
<dbReference type="OrthoDB" id="286814at2759"/>
<dbReference type="GO" id="GO:0005634">
    <property type="term" value="C:nucleus"/>
    <property type="evidence" value="ECO:0007669"/>
    <property type="project" value="TreeGrafter"/>
</dbReference>